<dbReference type="InterPro" id="IPR016064">
    <property type="entry name" value="NAD/diacylglycerol_kinase_sf"/>
</dbReference>
<dbReference type="GO" id="GO:0051287">
    <property type="term" value="F:NAD binding"/>
    <property type="evidence" value="ECO:0007669"/>
    <property type="project" value="UniProtKB-ARBA"/>
</dbReference>
<name>A0A1I7HUJ8_9FIRM</name>
<keyword evidence="1" id="KW-0808">Transferase</keyword>
<protein>
    <submittedName>
        <fullName evidence="1">Predicted polyphosphate-or ATP-dependent NAD kinase</fullName>
    </submittedName>
</protein>
<dbReference type="PIRSF" id="PIRSF018567">
    <property type="entry name" value="AcoX"/>
    <property type="match status" value="1"/>
</dbReference>
<dbReference type="Proteomes" id="UP000198817">
    <property type="component" value="Unassembled WGS sequence"/>
</dbReference>
<dbReference type="STRING" id="155865.SAMN05216515_12617"/>
<reference evidence="1 2" key="1">
    <citation type="submission" date="2016-10" db="EMBL/GenBank/DDBJ databases">
        <authorList>
            <person name="de Groot N.N."/>
        </authorList>
    </citation>
    <scope>NUCLEOTIDE SEQUENCE [LARGE SCALE GENOMIC DNA]</scope>
    <source>
        <strain evidence="1 2">KHGC13</strain>
    </source>
</reference>
<dbReference type="SUPFAM" id="SSF111331">
    <property type="entry name" value="NAD kinase/diacylglycerol kinase-like"/>
    <property type="match status" value="1"/>
</dbReference>
<dbReference type="InterPro" id="IPR002504">
    <property type="entry name" value="NADK"/>
</dbReference>
<dbReference type="Pfam" id="PF01513">
    <property type="entry name" value="NAD_kinase"/>
    <property type="match status" value="1"/>
</dbReference>
<sequence>MSSIGIIANPASGKDIRRLVSYATTIDNQEKVNIVKRIVLAAQSMGTDHFYFMPDSFQFGWVVVDDLTIDGRLTADCEVLQIPYRQSQEDTVNSARIMEEMGVGCIVILGGDGTSRAAAKSVHDTPILPVSTGTNNVYPQMTEGTVAGMAAGLIAGMRDPETCCIRDKRIEIWRNGELLDIALIDAVISDDLWVGSRAIWDPEKIERVFVTRCHPASIGFSAAAGCMGVVTEEEDWGLMILLRGSEKKNQIPKWSVKAPIAAGMLTDLDVLERRELPVGVPYEYKVRKNCMIALDGEREVRANAGESLTFVITRNGPLRVKIRETLEEGVRRGLFNR</sequence>
<dbReference type="PANTHER" id="PTHR40697">
    <property type="entry name" value="ACETOIN CATABOLISM PROTEIN X"/>
    <property type="match status" value="1"/>
</dbReference>
<organism evidence="1 2">
    <name type="scientific">Eubacterium pyruvativorans</name>
    <dbReference type="NCBI Taxonomy" id="155865"/>
    <lineage>
        <taxon>Bacteria</taxon>
        <taxon>Bacillati</taxon>
        <taxon>Bacillota</taxon>
        <taxon>Clostridia</taxon>
        <taxon>Eubacteriales</taxon>
        <taxon>Eubacteriaceae</taxon>
        <taxon>Eubacterium</taxon>
    </lineage>
</organism>
<dbReference type="RefSeq" id="WP_090471809.1">
    <property type="nucleotide sequence ID" value="NZ_FOWF01000026.1"/>
</dbReference>
<dbReference type="InterPro" id="IPR039065">
    <property type="entry name" value="AcoX-like"/>
</dbReference>
<dbReference type="GO" id="GO:0006741">
    <property type="term" value="P:NADP+ biosynthetic process"/>
    <property type="evidence" value="ECO:0007669"/>
    <property type="project" value="InterPro"/>
</dbReference>
<gene>
    <name evidence="1" type="ORF">SAMN05216508_12417</name>
</gene>
<dbReference type="GO" id="GO:0003951">
    <property type="term" value="F:NAD+ kinase activity"/>
    <property type="evidence" value="ECO:0007669"/>
    <property type="project" value="InterPro"/>
</dbReference>
<dbReference type="PANTHER" id="PTHR40697:SF3">
    <property type="entry name" value="ACETOIN CATABOLISM PROTEIN X"/>
    <property type="match status" value="1"/>
</dbReference>
<dbReference type="OrthoDB" id="4292700at2"/>
<keyword evidence="1" id="KW-0418">Kinase</keyword>
<proteinExistence type="predicted"/>
<dbReference type="GO" id="GO:0005524">
    <property type="term" value="F:ATP binding"/>
    <property type="evidence" value="ECO:0007669"/>
    <property type="project" value="UniProtKB-ARBA"/>
</dbReference>
<dbReference type="InterPro" id="IPR011391">
    <property type="entry name" value="AcoX_kinase"/>
</dbReference>
<evidence type="ECO:0000313" key="1">
    <source>
        <dbReference type="EMBL" id="SFU64337.1"/>
    </source>
</evidence>
<dbReference type="AlphaFoldDB" id="A0A1I7HUJ8"/>
<accession>A0A1I7HUJ8</accession>
<dbReference type="EMBL" id="FPBT01000024">
    <property type="protein sequence ID" value="SFU64337.1"/>
    <property type="molecule type" value="Genomic_DNA"/>
</dbReference>
<evidence type="ECO:0000313" key="2">
    <source>
        <dbReference type="Proteomes" id="UP000198817"/>
    </source>
</evidence>
<keyword evidence="2" id="KW-1185">Reference proteome</keyword>